<comment type="similarity">
    <text evidence="1 3">Belongs to the enoyl-CoA hydratase/isomerase family.</text>
</comment>
<dbReference type="InterPro" id="IPR014748">
    <property type="entry name" value="Enoyl-CoA_hydra_C"/>
</dbReference>
<dbReference type="GO" id="GO:0016829">
    <property type="term" value="F:lyase activity"/>
    <property type="evidence" value="ECO:0007669"/>
    <property type="project" value="UniProtKB-KW"/>
</dbReference>
<dbReference type="Proteomes" id="UP000186819">
    <property type="component" value="Unassembled WGS sequence"/>
</dbReference>
<dbReference type="SUPFAM" id="SSF52096">
    <property type="entry name" value="ClpP/crotonase"/>
    <property type="match status" value="1"/>
</dbReference>
<sequence length="259" mass="27726">MSKAQFQFITYGVADGLATLTINRPPFNVLDIPTMEEMNVALDLCQADTSVKLLMITGAGEKAFSAGVEVADHTPDKVDRMIEVFHGIFRRMQQLQIPTLAAVNGVALGGGMEVAIACDMLVAASNAKFGQPEIKLAVFPPIAAVLLPRLVPPARALELLLGGENIGADEAKAIGLVNRVFAKETFAADVQAFVAPFMGLSRAALASTRKTIRAVADKPFGAALDTAENIYLKELMNTDDAKEGLAAFLEKRKPVWRNT</sequence>
<protein>
    <submittedName>
        <fullName evidence="4">Cyclohexa-1,5-diene-1-carbonyl-CoA hydratase</fullName>
    </submittedName>
</protein>
<dbReference type="PROSITE" id="PS00166">
    <property type="entry name" value="ENOYL_COA_HYDRATASE"/>
    <property type="match status" value="1"/>
</dbReference>
<dbReference type="Pfam" id="PF00378">
    <property type="entry name" value="ECH_1"/>
    <property type="match status" value="1"/>
</dbReference>
<keyword evidence="5" id="KW-1185">Reference proteome</keyword>
<gene>
    <name evidence="4" type="ORF">SAMN05421829_102168</name>
</gene>
<name>A0A1N6PS21_9RHOO</name>
<dbReference type="InterPro" id="IPR029045">
    <property type="entry name" value="ClpP/crotonase-like_dom_sf"/>
</dbReference>
<organism evidence="4 5">
    <name type="scientific">Aromatoleum tolulyticum</name>
    <dbReference type="NCBI Taxonomy" id="34027"/>
    <lineage>
        <taxon>Bacteria</taxon>
        <taxon>Pseudomonadati</taxon>
        <taxon>Pseudomonadota</taxon>
        <taxon>Betaproteobacteria</taxon>
        <taxon>Rhodocyclales</taxon>
        <taxon>Rhodocyclaceae</taxon>
        <taxon>Aromatoleum</taxon>
    </lineage>
</organism>
<dbReference type="RefSeq" id="WP_076600689.1">
    <property type="nucleotide sequence ID" value="NZ_FTMD01000002.1"/>
</dbReference>
<dbReference type="Gene3D" id="1.10.12.10">
    <property type="entry name" value="Lyase 2-enoyl-coa Hydratase, Chain A, domain 2"/>
    <property type="match status" value="1"/>
</dbReference>
<evidence type="ECO:0000313" key="5">
    <source>
        <dbReference type="Proteomes" id="UP000186819"/>
    </source>
</evidence>
<reference evidence="5" key="1">
    <citation type="submission" date="2017-01" db="EMBL/GenBank/DDBJ databases">
        <authorList>
            <person name="Varghese N."/>
            <person name="Submissions S."/>
        </authorList>
    </citation>
    <scope>NUCLEOTIDE SEQUENCE [LARGE SCALE GENOMIC DNA]</scope>
    <source>
        <strain evidence="5">ATCC 51758</strain>
    </source>
</reference>
<proteinExistence type="inferred from homology"/>
<accession>A0A1N6PS21</accession>
<dbReference type="GO" id="GO:0006635">
    <property type="term" value="P:fatty acid beta-oxidation"/>
    <property type="evidence" value="ECO:0007669"/>
    <property type="project" value="TreeGrafter"/>
</dbReference>
<evidence type="ECO:0000256" key="1">
    <source>
        <dbReference type="ARBA" id="ARBA00005254"/>
    </source>
</evidence>
<dbReference type="CDD" id="cd06558">
    <property type="entry name" value="crotonase-like"/>
    <property type="match status" value="1"/>
</dbReference>
<dbReference type="AlphaFoldDB" id="A0A1N6PS21"/>
<dbReference type="InterPro" id="IPR001753">
    <property type="entry name" value="Enoyl-CoA_hydra/iso"/>
</dbReference>
<dbReference type="STRING" id="34027.SAMN05421829_102168"/>
<evidence type="ECO:0000256" key="3">
    <source>
        <dbReference type="RuleBase" id="RU003707"/>
    </source>
</evidence>
<dbReference type="PANTHER" id="PTHR11941:SF54">
    <property type="entry name" value="ENOYL-COA HYDRATASE, MITOCHONDRIAL"/>
    <property type="match status" value="1"/>
</dbReference>
<evidence type="ECO:0000313" key="4">
    <source>
        <dbReference type="EMBL" id="SIQ07009.1"/>
    </source>
</evidence>
<dbReference type="Gene3D" id="3.90.226.10">
    <property type="entry name" value="2-enoyl-CoA Hydratase, Chain A, domain 1"/>
    <property type="match status" value="1"/>
</dbReference>
<dbReference type="InterPro" id="IPR018376">
    <property type="entry name" value="Enoyl-CoA_hyd/isom_CS"/>
</dbReference>
<evidence type="ECO:0000256" key="2">
    <source>
        <dbReference type="ARBA" id="ARBA00023239"/>
    </source>
</evidence>
<keyword evidence="2" id="KW-0456">Lyase</keyword>
<dbReference type="PANTHER" id="PTHR11941">
    <property type="entry name" value="ENOYL-COA HYDRATASE-RELATED"/>
    <property type="match status" value="1"/>
</dbReference>
<dbReference type="EMBL" id="FTMD01000002">
    <property type="protein sequence ID" value="SIQ07009.1"/>
    <property type="molecule type" value="Genomic_DNA"/>
</dbReference>
<dbReference type="OrthoDB" id="9148881at2"/>